<gene>
    <name evidence="1" type="ORF">RRF57_013249</name>
</gene>
<dbReference type="Proteomes" id="UP001305414">
    <property type="component" value="Unassembled WGS sequence"/>
</dbReference>
<sequence>MDIQGYYVVGTTSYVCDVLQGGNQHRSGLHFDVLGESDNSVSAAEGTPAKDKTISRQQEGSRIGGGNLADNVRVFELAPFNLGRGAFNRVDSGVIIVIVGLLIVNVTHPAGPGSITTKGLIIIDAPGENSVILG</sequence>
<evidence type="ECO:0000313" key="2">
    <source>
        <dbReference type="Proteomes" id="UP001305414"/>
    </source>
</evidence>
<dbReference type="EMBL" id="JAWHQM010000128">
    <property type="protein sequence ID" value="KAK5637534.1"/>
    <property type="molecule type" value="Genomic_DNA"/>
</dbReference>
<organism evidence="1 2">
    <name type="scientific">Xylaria bambusicola</name>
    <dbReference type="NCBI Taxonomy" id="326684"/>
    <lineage>
        <taxon>Eukaryota</taxon>
        <taxon>Fungi</taxon>
        <taxon>Dikarya</taxon>
        <taxon>Ascomycota</taxon>
        <taxon>Pezizomycotina</taxon>
        <taxon>Sordariomycetes</taxon>
        <taxon>Xylariomycetidae</taxon>
        <taxon>Xylariales</taxon>
        <taxon>Xylariaceae</taxon>
        <taxon>Xylaria</taxon>
    </lineage>
</organism>
<name>A0AAN7V6D2_9PEZI</name>
<proteinExistence type="predicted"/>
<reference evidence="1 2" key="1">
    <citation type="submission" date="2023-10" db="EMBL/GenBank/DDBJ databases">
        <title>Draft genome sequence of Xylaria bambusicola isolate GMP-LS, the root and basal stem rot pathogen of sugarcane in Indonesia.</title>
        <authorList>
            <person name="Selvaraj P."/>
            <person name="Muralishankar V."/>
            <person name="Muruganantham S."/>
            <person name="Sp S."/>
            <person name="Haryani S."/>
            <person name="Lau K.J.X."/>
            <person name="Naqvi N.I."/>
        </authorList>
    </citation>
    <scope>NUCLEOTIDE SEQUENCE [LARGE SCALE GENOMIC DNA]</scope>
    <source>
        <strain evidence="1">GMP-LS</strain>
    </source>
</reference>
<accession>A0AAN7V6D2</accession>
<evidence type="ECO:0000313" key="1">
    <source>
        <dbReference type="EMBL" id="KAK5637534.1"/>
    </source>
</evidence>
<keyword evidence="2" id="KW-1185">Reference proteome</keyword>
<comment type="caution">
    <text evidence="1">The sequence shown here is derived from an EMBL/GenBank/DDBJ whole genome shotgun (WGS) entry which is preliminary data.</text>
</comment>
<dbReference type="AlphaFoldDB" id="A0AAN7V6D2"/>
<protein>
    <submittedName>
        <fullName evidence="1">Uncharacterized protein</fullName>
    </submittedName>
</protein>